<sequence length="79" mass="8800">MKLLVRNLSRNMTEHQVRVLFSNHGSVAECTLVLDQETGQSKGFAFVEMPNADEAKKAIASLNQTNVDQSKIRVKLAKN</sequence>
<protein>
    <submittedName>
        <fullName evidence="2">RNA-binding protein</fullName>
    </submittedName>
</protein>
<proteinExistence type="predicted"/>
<dbReference type="PROSITE" id="PS50102">
    <property type="entry name" value="RRM"/>
    <property type="match status" value="1"/>
</dbReference>
<name>A0A3A6QGT0_9VIBR</name>
<dbReference type="PANTHER" id="PTHR48034">
    <property type="entry name" value="TRANSFORMER-2 SEX-DETERMINING PROTEIN-RELATED"/>
    <property type="match status" value="1"/>
</dbReference>
<dbReference type="InterPro" id="IPR035979">
    <property type="entry name" value="RBD_domain_sf"/>
</dbReference>
<dbReference type="InterPro" id="IPR000504">
    <property type="entry name" value="RRM_dom"/>
</dbReference>
<evidence type="ECO:0000313" key="3">
    <source>
        <dbReference type="Proteomes" id="UP000273252"/>
    </source>
</evidence>
<accession>A0A3A6QGT0</accession>
<dbReference type="Gene3D" id="3.30.70.330">
    <property type="match status" value="1"/>
</dbReference>
<dbReference type="InterPro" id="IPR050441">
    <property type="entry name" value="RBM"/>
</dbReference>
<dbReference type="SMART" id="SM00360">
    <property type="entry name" value="RRM"/>
    <property type="match status" value="1"/>
</dbReference>
<dbReference type="Proteomes" id="UP000273252">
    <property type="component" value="Unassembled WGS sequence"/>
</dbReference>
<dbReference type="AlphaFoldDB" id="A0A3A6QGT0"/>
<dbReference type="EMBL" id="QVMU01000035">
    <property type="protein sequence ID" value="RJX65312.1"/>
    <property type="molecule type" value="Genomic_DNA"/>
</dbReference>
<dbReference type="Pfam" id="PF00076">
    <property type="entry name" value="RRM_1"/>
    <property type="match status" value="1"/>
</dbReference>
<evidence type="ECO:0000259" key="1">
    <source>
        <dbReference type="PROSITE" id="PS50102"/>
    </source>
</evidence>
<dbReference type="OrthoDB" id="9798855at2"/>
<dbReference type="SUPFAM" id="SSF54928">
    <property type="entry name" value="RNA-binding domain, RBD"/>
    <property type="match status" value="1"/>
</dbReference>
<reference evidence="2 3" key="1">
    <citation type="submission" date="2018-08" db="EMBL/GenBank/DDBJ databases">
        <title>Vibrio isolated from the Eastern China Marginal Seas.</title>
        <authorList>
            <person name="Li Y."/>
        </authorList>
    </citation>
    <scope>NUCLEOTIDE SEQUENCE [LARGE SCALE GENOMIC DNA]</scope>
    <source>
        <strain evidence="2 3">BEI233</strain>
    </source>
</reference>
<organism evidence="2 3">
    <name type="scientific">Vibrio sinensis</name>
    <dbReference type="NCBI Taxonomy" id="2302434"/>
    <lineage>
        <taxon>Bacteria</taxon>
        <taxon>Pseudomonadati</taxon>
        <taxon>Pseudomonadota</taxon>
        <taxon>Gammaproteobacteria</taxon>
        <taxon>Vibrionales</taxon>
        <taxon>Vibrionaceae</taxon>
        <taxon>Vibrio</taxon>
    </lineage>
</organism>
<feature type="domain" description="RRM" evidence="1">
    <location>
        <begin position="1"/>
        <end position="79"/>
    </location>
</feature>
<dbReference type="RefSeq" id="WP_120035211.1">
    <property type="nucleotide sequence ID" value="NZ_QVMU01000035.1"/>
</dbReference>
<keyword evidence="3" id="KW-1185">Reference proteome</keyword>
<gene>
    <name evidence="2" type="ORF">DZ860_21760</name>
</gene>
<comment type="caution">
    <text evidence="2">The sequence shown here is derived from an EMBL/GenBank/DDBJ whole genome shotgun (WGS) entry which is preliminary data.</text>
</comment>
<dbReference type="GO" id="GO:0003723">
    <property type="term" value="F:RNA binding"/>
    <property type="evidence" value="ECO:0007669"/>
    <property type="project" value="InterPro"/>
</dbReference>
<dbReference type="InterPro" id="IPR012677">
    <property type="entry name" value="Nucleotide-bd_a/b_plait_sf"/>
</dbReference>
<evidence type="ECO:0000313" key="2">
    <source>
        <dbReference type="EMBL" id="RJX65312.1"/>
    </source>
</evidence>